<gene>
    <name evidence="2" type="ORF">B0T26DRAFT_866899</name>
</gene>
<organism evidence="2 3">
    <name type="scientific">Lasiosphaeria miniovina</name>
    <dbReference type="NCBI Taxonomy" id="1954250"/>
    <lineage>
        <taxon>Eukaryota</taxon>
        <taxon>Fungi</taxon>
        <taxon>Dikarya</taxon>
        <taxon>Ascomycota</taxon>
        <taxon>Pezizomycotina</taxon>
        <taxon>Sordariomycetes</taxon>
        <taxon>Sordariomycetidae</taxon>
        <taxon>Sordariales</taxon>
        <taxon>Lasiosphaeriaceae</taxon>
        <taxon>Lasiosphaeria</taxon>
    </lineage>
</organism>
<dbReference type="PANTHER" id="PTHR47203:SF1">
    <property type="entry name" value="HYPOTHETICAL BASE EXCISION DNA REPAIR PROTEIN (EUROFUNG)"/>
    <property type="match status" value="1"/>
</dbReference>
<dbReference type="GO" id="GO:0006281">
    <property type="term" value="P:DNA repair"/>
    <property type="evidence" value="ECO:0007669"/>
    <property type="project" value="InterPro"/>
</dbReference>
<dbReference type="PANTHER" id="PTHR47203">
    <property type="match status" value="1"/>
</dbReference>
<feature type="region of interest" description="Disordered" evidence="1">
    <location>
        <begin position="114"/>
        <end position="144"/>
    </location>
</feature>
<dbReference type="GO" id="GO:0003824">
    <property type="term" value="F:catalytic activity"/>
    <property type="evidence" value="ECO:0007669"/>
    <property type="project" value="InterPro"/>
</dbReference>
<protein>
    <submittedName>
        <fullName evidence="2">Uncharacterized protein</fullName>
    </submittedName>
</protein>
<dbReference type="AlphaFoldDB" id="A0AA40BG72"/>
<dbReference type="RefSeq" id="XP_060302536.1">
    <property type="nucleotide sequence ID" value="XM_060447828.1"/>
</dbReference>
<dbReference type="EMBL" id="JAUIRO010000001">
    <property type="protein sequence ID" value="KAK0733659.1"/>
    <property type="molecule type" value="Genomic_DNA"/>
</dbReference>
<accession>A0AA40BG72</accession>
<feature type="compositionally biased region" description="Basic and acidic residues" evidence="1">
    <location>
        <begin position="118"/>
        <end position="138"/>
    </location>
</feature>
<evidence type="ECO:0000256" key="1">
    <source>
        <dbReference type="SAM" id="MobiDB-lite"/>
    </source>
</evidence>
<reference evidence="2" key="1">
    <citation type="submission" date="2023-06" db="EMBL/GenBank/DDBJ databases">
        <title>Genome-scale phylogeny and comparative genomics of the fungal order Sordariales.</title>
        <authorList>
            <consortium name="Lawrence Berkeley National Laboratory"/>
            <person name="Hensen N."/>
            <person name="Bonometti L."/>
            <person name="Westerberg I."/>
            <person name="Brannstrom I.O."/>
            <person name="Guillou S."/>
            <person name="Cros-Aarteil S."/>
            <person name="Calhoun S."/>
            <person name="Haridas S."/>
            <person name="Kuo A."/>
            <person name="Mondo S."/>
            <person name="Pangilinan J."/>
            <person name="Riley R."/>
            <person name="LaButti K."/>
            <person name="Andreopoulos B."/>
            <person name="Lipzen A."/>
            <person name="Chen C."/>
            <person name="Yanf M."/>
            <person name="Daum C."/>
            <person name="Ng V."/>
            <person name="Clum A."/>
            <person name="Steindorff A."/>
            <person name="Ohm R."/>
            <person name="Martin F."/>
            <person name="Silar P."/>
            <person name="Natvig D."/>
            <person name="Lalanne C."/>
            <person name="Gautier V."/>
            <person name="Ament-velasquez S.L."/>
            <person name="Kruys A."/>
            <person name="Hutchinson M.I."/>
            <person name="Powell A.J."/>
            <person name="Barry K."/>
            <person name="Miller A.N."/>
            <person name="Grigoriev I.V."/>
            <person name="Debuchy R."/>
            <person name="Gladieux P."/>
            <person name="Thoren M.H."/>
            <person name="Johannesson H."/>
        </authorList>
    </citation>
    <scope>NUCLEOTIDE SEQUENCE</scope>
    <source>
        <strain evidence="2">SMH2392-1A</strain>
    </source>
</reference>
<proteinExistence type="predicted"/>
<comment type="caution">
    <text evidence="2">The sequence shown here is derived from an EMBL/GenBank/DDBJ whole genome shotgun (WGS) entry which is preliminary data.</text>
</comment>
<dbReference type="SUPFAM" id="SSF48150">
    <property type="entry name" value="DNA-glycosylase"/>
    <property type="match status" value="1"/>
</dbReference>
<keyword evidence="3" id="KW-1185">Reference proteome</keyword>
<evidence type="ECO:0000313" key="2">
    <source>
        <dbReference type="EMBL" id="KAK0733659.1"/>
    </source>
</evidence>
<dbReference type="Gene3D" id="1.10.340.30">
    <property type="entry name" value="Hypothetical protein, domain 2"/>
    <property type="match status" value="1"/>
</dbReference>
<dbReference type="InterPro" id="IPR011257">
    <property type="entry name" value="DNA_glycosylase"/>
</dbReference>
<dbReference type="GeneID" id="85331098"/>
<dbReference type="Proteomes" id="UP001172101">
    <property type="component" value="Unassembled WGS sequence"/>
</dbReference>
<name>A0AA40BG72_9PEZI</name>
<sequence>MPQASLEIAGCGEVPCDLDALLRTLISGNTLMALANAAIKNLAAHYGICAEGTGAGSINWEKVRLSPHNELVQVIRMGGISSRKSIHIKKILDMVYEESLERMDNTAIIPGAEAPESPLEHLLDRDKDDPVAREHAEEPDMGVV</sequence>
<evidence type="ECO:0000313" key="3">
    <source>
        <dbReference type="Proteomes" id="UP001172101"/>
    </source>
</evidence>